<sequence length="380" mass="42806">MEIRPRALEDLGVIMFGDIYRNKKVLVTGHTGFKGSWLVMWLLKLGARVAGLSDGIPTQPSIFEETGLAGHIEHHLGDVRDLAAVRRVLADFQPDFVFHLAAQPIVSTSYSDPVDTITTNVIGTTNVLEALRLHDRPCVAVMITSDKCYENVEWLWGYRETDHIGGRDIYSGSKGAAEVVIHAYYWSFFRAPDCKVKLASGRAGNVIGGGDWAKDRIVVDCMRNWSEGRKVEIRSPQATRPWQHVLEPLSGYLALGAALQERPELSGEAFNFGPRAEQNRTVLELLGDLSRHWQFASPEQAYEVTGNIPFHEAGLLKLNCDKALFHLRWEANLNYETCVRLVSEWYYRYYREQADMHALTLAQIGEYEALAAARGLAWTR</sequence>
<keyword evidence="2" id="KW-1185">Reference proteome</keyword>
<organism evidence="1 2">
    <name type="scientific">Massilia orientalis</name>
    <dbReference type="NCBI Taxonomy" id="3050128"/>
    <lineage>
        <taxon>Bacteria</taxon>
        <taxon>Pseudomonadati</taxon>
        <taxon>Pseudomonadota</taxon>
        <taxon>Betaproteobacteria</taxon>
        <taxon>Burkholderiales</taxon>
        <taxon>Oxalobacteraceae</taxon>
        <taxon>Telluria group</taxon>
        <taxon>Massilia</taxon>
    </lineage>
</organism>
<evidence type="ECO:0000313" key="1">
    <source>
        <dbReference type="EMBL" id="MFJ1471693.1"/>
    </source>
</evidence>
<proteinExistence type="predicted"/>
<dbReference type="EC" id="4.2.1.45" evidence="1"/>
<accession>A0ACC7MKI8</accession>
<protein>
    <submittedName>
        <fullName evidence="1">CDP-glucose 4,6-dehydratase</fullName>
        <ecNumber evidence="1">4.2.1.45</ecNumber>
    </submittedName>
</protein>
<reference evidence="1" key="1">
    <citation type="submission" date="2024-11" db="EMBL/GenBank/DDBJ databases">
        <title>Description of Massilia orientalis sp. nov., isolated from rhizosphere soil of Ageratina adenophora.</title>
        <authorList>
            <person name="Wang Y."/>
        </authorList>
    </citation>
    <scope>NUCLEOTIDE SEQUENCE</scope>
    <source>
        <strain evidence="1">YIM B02787</strain>
    </source>
</reference>
<gene>
    <name evidence="1" type="primary">rfbG</name>
    <name evidence="1" type="ORF">QPK29_028575</name>
</gene>
<evidence type="ECO:0000313" key="2">
    <source>
        <dbReference type="Proteomes" id="UP001168096"/>
    </source>
</evidence>
<keyword evidence="1" id="KW-0456">Lyase</keyword>
<dbReference type="Proteomes" id="UP001168096">
    <property type="component" value="Unassembled WGS sequence"/>
</dbReference>
<comment type="caution">
    <text evidence="1">The sequence shown here is derived from an EMBL/GenBank/DDBJ whole genome shotgun (WGS) entry which is preliminary data.</text>
</comment>
<name>A0ACC7MKI8_9BURK</name>
<dbReference type="EMBL" id="JASNRB020000025">
    <property type="protein sequence ID" value="MFJ1471693.1"/>
    <property type="molecule type" value="Genomic_DNA"/>
</dbReference>